<dbReference type="InterPro" id="IPR050389">
    <property type="entry name" value="LysR-type_TF"/>
</dbReference>
<evidence type="ECO:0000313" key="18">
    <source>
        <dbReference type="EMBL" id="EDI6667571.1"/>
    </source>
</evidence>
<reference evidence="12 26" key="5">
    <citation type="submission" date="2018-07" db="EMBL/GenBank/DDBJ databases">
        <authorList>
            <consortium name="GenomeTrakr network: Whole genome sequencing for foodborne pathogen traceback"/>
        </authorList>
    </citation>
    <scope>NUCLEOTIDE SEQUENCE [LARGE SCALE GENOMIC DNA]</scope>
    <source>
        <strain evidence="16">AUSMDU00020735</strain>
        <strain evidence="12 26">VA_WGS-00080</strain>
    </source>
</reference>
<accession>A0A0F7DJU0</accession>
<dbReference type="PANTHER" id="PTHR30118">
    <property type="entry name" value="HTH-TYPE TRANSCRIPTIONAL REGULATOR LEUO-RELATED"/>
    <property type="match status" value="1"/>
</dbReference>
<reference evidence="20" key="3">
    <citation type="journal article" date="2018" name="Genome Biol.">
        <title>SKESA: strategic k-mer extension for scrupulous assemblies.</title>
        <authorList>
            <person name="Souvorov A."/>
            <person name="Agarwala R."/>
            <person name="Lipman D.J."/>
        </authorList>
    </citation>
    <scope>NUCLEOTIDE SEQUENCE</scope>
    <source>
        <strain evidence="19">Salmonella enterica</strain>
        <strain evidence="20">SARA10</strain>
    </source>
</reference>
<dbReference type="Proteomes" id="UP000839905">
    <property type="component" value="Unassembled WGS sequence"/>
</dbReference>
<evidence type="ECO:0000256" key="3">
    <source>
        <dbReference type="ARBA" id="ARBA00023125"/>
    </source>
</evidence>
<dbReference type="EMBL" id="AAMLUT010000038">
    <property type="protein sequence ID" value="EDI6667571.1"/>
    <property type="molecule type" value="Genomic_DNA"/>
</dbReference>
<dbReference type="EMBL" id="AAHIDF010000012">
    <property type="protein sequence ID" value="EBW3628872.1"/>
    <property type="molecule type" value="Genomic_DNA"/>
</dbReference>
<evidence type="ECO:0000313" key="7">
    <source>
        <dbReference type="EMBL" id="EBU9272641.1"/>
    </source>
</evidence>
<dbReference type="EMBL" id="AAHIPE010000005">
    <property type="protein sequence ID" value="EBW5462126.1"/>
    <property type="molecule type" value="Genomic_DNA"/>
</dbReference>
<dbReference type="eggNOG" id="COG0583">
    <property type="taxonomic scope" value="Bacteria"/>
</dbReference>
<dbReference type="EMBL" id="AAHDPU010000008">
    <property type="protein sequence ID" value="EBU9272641.1"/>
    <property type="molecule type" value="Genomic_DNA"/>
</dbReference>
<dbReference type="Proteomes" id="UP000034636">
    <property type="component" value="Chromosome"/>
</dbReference>
<dbReference type="EMBL" id="AALDNI010000004">
    <property type="protein sequence ID" value="ECY5340305.1"/>
    <property type="molecule type" value="Genomic_DNA"/>
</dbReference>
<dbReference type="OMA" id="VYLMAGH"/>
<reference evidence="21 25" key="1">
    <citation type="submission" date="2014-09" db="EMBL/GenBank/DDBJ databases">
        <title>Salmonella Genotype and Phenotype Association.</title>
        <authorList>
            <person name="Chen Y."/>
            <person name="Folster J."/>
            <person name="Ayers S."/>
            <person name="Kabera C."/>
            <person name="Li C."/>
            <person name="Mukherjee S."/>
            <person name="Lam C."/>
            <person name="Zhao S."/>
            <person name="McDermott P."/>
        </authorList>
    </citation>
    <scope>NUCLEOTIDE SEQUENCE [LARGE SCALE GENOMIC DNA]</scope>
    <source>
        <strain evidence="21 25">CVM N32045</strain>
    </source>
</reference>
<evidence type="ECO:0000313" key="23">
    <source>
        <dbReference type="EMBL" id="MLP85495.1"/>
    </source>
</evidence>
<dbReference type="Pfam" id="PF00126">
    <property type="entry name" value="HTH_1"/>
    <property type="match status" value="1"/>
</dbReference>
<evidence type="ECO:0000313" key="6">
    <source>
        <dbReference type="EMBL" id="AKH09365.1"/>
    </source>
</evidence>
<evidence type="ECO:0000256" key="2">
    <source>
        <dbReference type="ARBA" id="ARBA00023015"/>
    </source>
</evidence>
<dbReference type="Proteomes" id="UP000839908">
    <property type="component" value="Unassembled WGS sequence"/>
</dbReference>
<dbReference type="Gene3D" id="1.10.10.10">
    <property type="entry name" value="Winged helix-like DNA-binding domain superfamily/Winged helix DNA-binding domain"/>
    <property type="match status" value="1"/>
</dbReference>
<dbReference type="EMBL" id="DAANIT010000017">
    <property type="protein sequence ID" value="HAD0048896.1"/>
    <property type="molecule type" value="Genomic_DNA"/>
</dbReference>
<dbReference type="Proteomes" id="UP000885385">
    <property type="component" value="Unassembled WGS sequence"/>
</dbReference>
<dbReference type="EMBL" id="AAKUOT010000040">
    <property type="protein sequence ID" value="ECV8762712.1"/>
    <property type="molecule type" value="Genomic_DNA"/>
</dbReference>
<dbReference type="EMBL" id="RVDJ01000007">
    <property type="protein sequence ID" value="MLP85495.1"/>
    <property type="molecule type" value="Genomic_DNA"/>
</dbReference>
<sequence>MNLLQMDMNLLKVLYVLLETSSTGKTAQKLALSPSAVSHALMRLRDALNDPLFRREGNRQIPTPYAQALRDKLAPVFVSLNEELFGDKENGSRCFRVVLPPALNALLTPVLAEKGHLHQAVIECLPFARRPWRDELLDSSVDLVLAIGDHQKQVSALHYERVGTTRLIAVYGAPLRSRLENATALNFADLQHYQHIYCLPWTKENNELDRQQARAGFERPLAFVCHDYSQLAPAVQSAPLMAIVPRPWYENLSDKRGLFVLPLAGEQAEGAIFMQYRASTVEWKRRLIDAIRRKLKTYYR</sequence>
<reference evidence="6 24" key="2">
    <citation type="journal article" date="2015" name="Genome Announc.">
        <title>Complete Genome Sequencing of a Multidrug-Resistant and Human-Invasive Salmonella enterica Serovar Typhimurium Strain of the Emerging Sequence Type 213 Genotype.</title>
        <authorList>
            <person name="Calva E."/>
            <person name="Silva C."/>
            <person name="Zaidi M.B."/>
            <person name="Sanchez-Flores A."/>
            <person name="Estrada K."/>
            <person name="Silva G.G."/>
            <person name="Soto-Jimenez L.M."/>
            <person name="Wiesner M."/>
            <person name="Fernandez-Mora M."/>
            <person name="Edwards R.A."/>
            <person name="Vinuesa P."/>
        </authorList>
    </citation>
    <scope>NUCLEOTIDE SEQUENCE [LARGE SCALE GENOMIC DNA]</scope>
    <source>
        <strain evidence="6 24">YU39</strain>
    </source>
</reference>
<dbReference type="RefSeq" id="WP_001050870.1">
    <property type="nucleotide sequence ID" value="NZ_AP023291.1"/>
</dbReference>
<dbReference type="Proteomes" id="UP000839909">
    <property type="component" value="Unassembled WGS sequence"/>
</dbReference>
<dbReference type="Proteomes" id="UP000839915">
    <property type="component" value="Unassembled WGS sequence"/>
</dbReference>
<dbReference type="PROSITE" id="PS50931">
    <property type="entry name" value="HTH_LYSR"/>
    <property type="match status" value="1"/>
</dbReference>
<reference evidence="7" key="4">
    <citation type="submission" date="2018-06" db="EMBL/GenBank/DDBJ databases">
        <authorList>
            <person name="Ashton P.M."/>
            <person name="Dallman T."/>
            <person name="Nair S."/>
            <person name="De Pinna E."/>
            <person name="Peters T."/>
            <person name="Grant K."/>
        </authorList>
    </citation>
    <scope>NUCLEOTIDE SEQUENCE [LARGE SCALE GENOMIC DNA]</scope>
    <source>
        <strain evidence="8">231108</strain>
        <strain evidence="13">265852</strain>
        <strain evidence="22">29290</strain>
        <strain evidence="10">356083</strain>
        <strain evidence="9">422529</strain>
        <strain evidence="23">425567</strain>
        <strain evidence="17">43916</strain>
        <strain evidence="7">488670</strain>
        <strain evidence="11">632340</strain>
        <strain evidence="15">86846</strain>
    </source>
</reference>
<evidence type="ECO:0000313" key="14">
    <source>
        <dbReference type="EMBL" id="ECU8353846.1"/>
    </source>
</evidence>
<dbReference type="SUPFAM" id="SSF53850">
    <property type="entry name" value="Periplasmic binding protein-like II"/>
    <property type="match status" value="1"/>
</dbReference>
<dbReference type="EMBL" id="AAKRET010000008">
    <property type="protein sequence ID" value="ECU8353846.1"/>
    <property type="molecule type" value="Genomic_DNA"/>
</dbReference>
<evidence type="ECO:0000313" key="13">
    <source>
        <dbReference type="EMBL" id="ECF1541721.1"/>
    </source>
</evidence>
<evidence type="ECO:0000313" key="12">
    <source>
        <dbReference type="EMBL" id="ECE0294541.1"/>
    </source>
</evidence>
<evidence type="ECO:0000313" key="25">
    <source>
        <dbReference type="Proteomes" id="UP000054461"/>
    </source>
</evidence>
<dbReference type="EMBL" id="AAKVET010000005">
    <property type="protein sequence ID" value="ECW0640086.1"/>
    <property type="molecule type" value="Genomic_DNA"/>
</dbReference>
<dbReference type="SMR" id="A0A0D6I2L2"/>
<dbReference type="Proteomes" id="UP000839617">
    <property type="component" value="Unassembled WGS sequence"/>
</dbReference>
<evidence type="ECO:0000259" key="5">
    <source>
        <dbReference type="PROSITE" id="PS50931"/>
    </source>
</evidence>
<dbReference type="EMBL" id="AAIGQE010000003">
    <property type="protein sequence ID" value="ECE0294541.1"/>
    <property type="molecule type" value="Genomic_DNA"/>
</dbReference>
<evidence type="ECO:0000313" key="11">
    <source>
        <dbReference type="EMBL" id="EBZ6920078.1"/>
    </source>
</evidence>
<dbReference type="Proteomes" id="UP000054461">
    <property type="component" value="Unassembled WGS sequence"/>
</dbReference>
<accession>A0A3Y4QGM6</accession>
<dbReference type="Proteomes" id="UP000839911">
    <property type="component" value="Unassembled WGS sequence"/>
</dbReference>
<proteinExistence type="inferred from homology"/>
<feature type="domain" description="HTH lysR-type" evidence="5">
    <location>
        <begin position="6"/>
        <end position="63"/>
    </location>
</feature>
<dbReference type="KEGG" id="seni:CY43_19385"/>
<evidence type="ECO:0000313" key="19">
    <source>
        <dbReference type="EMBL" id="HAB0971203.1"/>
    </source>
</evidence>
<dbReference type="Gene3D" id="3.40.190.10">
    <property type="entry name" value="Periplasmic binding protein-like II"/>
    <property type="match status" value="2"/>
</dbReference>
<dbReference type="InterPro" id="IPR036388">
    <property type="entry name" value="WH-like_DNA-bd_sf"/>
</dbReference>
<dbReference type="Proteomes" id="UP000839581">
    <property type="component" value="Unassembled WGS sequence"/>
</dbReference>
<evidence type="ECO:0000313" key="20">
    <source>
        <dbReference type="EMBL" id="HAD0048896.1"/>
    </source>
</evidence>
<evidence type="ECO:0000313" key="8">
    <source>
        <dbReference type="EMBL" id="EBW3628872.1"/>
    </source>
</evidence>
<reference evidence="14" key="6">
    <citation type="submission" date="2018-08" db="EMBL/GenBank/DDBJ databases">
        <authorList>
            <consortium name="PulseNet: The National Subtyping Network for Foodborne Disease Surveillance"/>
            <person name="Tarr C.L."/>
            <person name="Trees E."/>
            <person name="Katz L.S."/>
            <person name="Carleton-Romer H.A."/>
            <person name="Stroika S."/>
            <person name="Kucerova Z."/>
            <person name="Roache K.F."/>
            <person name="Sabol A.L."/>
            <person name="Besser J."/>
            <person name="Gerner-Smidt P."/>
        </authorList>
    </citation>
    <scope>NUCLEOTIDE SEQUENCE [LARGE SCALE GENOMIC DNA]</scope>
    <source>
        <strain evidence="14">PNUSAS008736</strain>
        <strain evidence="18">PNUSAS016739</strain>
    </source>
</reference>
<organism evidence="20">
    <name type="scientific">Salmonella typhimurium</name>
    <dbReference type="NCBI Taxonomy" id="90371"/>
    <lineage>
        <taxon>Bacteria</taxon>
        <taxon>Pseudomonadati</taxon>
        <taxon>Pseudomonadota</taxon>
        <taxon>Gammaproteobacteria</taxon>
        <taxon>Enterobacterales</taxon>
        <taxon>Enterobacteriaceae</taxon>
        <taxon>Salmonella</taxon>
    </lineage>
</organism>
<dbReference type="PATRIC" id="fig|59201.158.peg.4037"/>
<dbReference type="Proteomes" id="UP000839907">
    <property type="component" value="Unassembled WGS sequence"/>
</dbReference>
<dbReference type="EMBL" id="AAHNIA010000011">
    <property type="protein sequence ID" value="EBY1701928.1"/>
    <property type="molecule type" value="Genomic_DNA"/>
</dbReference>
<protein>
    <submittedName>
        <fullName evidence="20">LysR family transcriptional regulator</fullName>
    </submittedName>
    <submittedName>
        <fullName evidence="6">Putative DNA-binding transcriptional regulator</fullName>
    </submittedName>
</protein>
<dbReference type="GO" id="GO:0003677">
    <property type="term" value="F:DNA binding"/>
    <property type="evidence" value="ECO:0007669"/>
    <property type="project" value="UniProtKB-KW"/>
</dbReference>
<dbReference type="Pfam" id="PF03466">
    <property type="entry name" value="LysR_substrate"/>
    <property type="match status" value="1"/>
</dbReference>
<dbReference type="EMBL" id="JYVU01000014">
    <property type="protein sequence ID" value="KTZ13918.1"/>
    <property type="molecule type" value="Genomic_DNA"/>
</dbReference>
<evidence type="ECO:0000313" key="21">
    <source>
        <dbReference type="EMBL" id="KTZ13918.1"/>
    </source>
</evidence>
<dbReference type="AlphaFoldDB" id="A0A0D6I2L2"/>
<keyword evidence="2" id="KW-0805">Transcription regulation</keyword>
<evidence type="ECO:0000313" key="26">
    <source>
        <dbReference type="Proteomes" id="UP000338496"/>
    </source>
</evidence>
<dbReference type="Proteomes" id="UP000885258">
    <property type="component" value="Unassembled WGS sequence"/>
</dbReference>
<dbReference type="InterPro" id="IPR005119">
    <property type="entry name" value="LysR_subst-bd"/>
</dbReference>
<keyword evidence="3 6" id="KW-0238">DNA-binding</keyword>
<accession>A0A0D6I2L2</accession>
<dbReference type="EMBL" id="CP011428">
    <property type="protein sequence ID" value="AKH09365.1"/>
    <property type="molecule type" value="Genomic_DNA"/>
</dbReference>
<gene>
    <name evidence="6" type="primary">ybeF_2</name>
    <name evidence="15" type="ORF">AAB27_17645</name>
    <name evidence="22" type="ORF">AU613_14260</name>
    <name evidence="17" type="ORF">AVC05_03465</name>
    <name evidence="14" type="ORF">B1P38_09635</name>
    <name evidence="12" type="ORF">CE70_04925</name>
    <name evidence="18" type="ORF">CFF59_20210</name>
    <name evidence="21" type="ORF">DD95_07245</name>
    <name evidence="7" type="ORF">DMO92_11315</name>
    <name evidence="8" type="ORF">DPF41_12350</name>
    <name evidence="9" type="ORF">DPS76_06625</name>
    <name evidence="23" type="ORF">DRM14_09210</name>
    <name evidence="10" type="ORF">DU071_08200</name>
    <name evidence="13" type="ORF">E0935_00420</name>
    <name evidence="11" type="ORF">EER35_03610</name>
    <name evidence="16" type="ORF">F3R12_09525</name>
    <name evidence="20" type="ORF">G0L48_07480</name>
    <name evidence="19" type="ORF">GB466_11585</name>
    <name evidence="6" type="ORF">SE14_03959</name>
</gene>
<dbReference type="Proteomes" id="UP000839616">
    <property type="component" value="Unassembled WGS sequence"/>
</dbReference>
<evidence type="ECO:0000313" key="24">
    <source>
        <dbReference type="Proteomes" id="UP000034636"/>
    </source>
</evidence>
<evidence type="ECO:0000313" key="15">
    <source>
        <dbReference type="EMBL" id="ECV8762712.1"/>
    </source>
</evidence>
<reference evidence="20" key="7">
    <citation type="submission" date="2019-08" db="EMBL/GenBank/DDBJ databases">
        <authorList>
            <consortium name="NCBI Pathogen Detection Project"/>
        </authorList>
    </citation>
    <scope>NUCLEOTIDE SEQUENCE</scope>
    <source>
        <strain evidence="19">Salmonella enterica</strain>
        <strain evidence="20">SARA10</strain>
    </source>
</reference>
<keyword evidence="4" id="KW-0804">Transcription</keyword>
<evidence type="ECO:0000313" key="16">
    <source>
        <dbReference type="EMBL" id="ECW0640086.1"/>
    </source>
</evidence>
<evidence type="ECO:0000256" key="4">
    <source>
        <dbReference type="ARBA" id="ARBA00023163"/>
    </source>
</evidence>
<dbReference type="PANTHER" id="PTHR30118:SF6">
    <property type="entry name" value="HTH-TYPE TRANSCRIPTIONAL REGULATOR LEUO"/>
    <property type="match status" value="1"/>
</dbReference>
<dbReference type="EMBL" id="AAIKGB010000001">
    <property type="protein sequence ID" value="ECF1541721.1"/>
    <property type="molecule type" value="Genomic_DNA"/>
</dbReference>
<dbReference type="InterPro" id="IPR036390">
    <property type="entry name" value="WH_DNA-bd_sf"/>
</dbReference>
<dbReference type="Proteomes" id="UP000839914">
    <property type="component" value="Unassembled WGS sequence"/>
</dbReference>
<comment type="similarity">
    <text evidence="1">Belongs to the LysR transcriptional regulatory family.</text>
</comment>
<dbReference type="GO" id="GO:0003700">
    <property type="term" value="F:DNA-binding transcription factor activity"/>
    <property type="evidence" value="ECO:0007669"/>
    <property type="project" value="InterPro"/>
</dbReference>
<dbReference type="EMBL" id="RSUA01000025">
    <property type="protein sequence ID" value="MIT50027.1"/>
    <property type="molecule type" value="Genomic_DNA"/>
</dbReference>
<evidence type="ECO:0000313" key="10">
    <source>
        <dbReference type="EMBL" id="EBY1701928.1"/>
    </source>
</evidence>
<dbReference type="SUPFAM" id="SSF46785">
    <property type="entry name" value="Winged helix' DNA-binding domain"/>
    <property type="match status" value="1"/>
</dbReference>
<evidence type="ECO:0000313" key="22">
    <source>
        <dbReference type="EMBL" id="MIT50027.1"/>
    </source>
</evidence>
<dbReference type="EMBL" id="DAAFPQ010000007">
    <property type="protein sequence ID" value="HAB0971203.1"/>
    <property type="molecule type" value="Genomic_DNA"/>
</dbReference>
<dbReference type="Proteomes" id="UP000839595">
    <property type="component" value="Unassembled WGS sequence"/>
</dbReference>
<evidence type="ECO:0000313" key="9">
    <source>
        <dbReference type="EMBL" id="EBW5462126.1"/>
    </source>
</evidence>
<dbReference type="EMBL" id="AAHRYM010000003">
    <property type="protein sequence ID" value="EBZ6920078.1"/>
    <property type="molecule type" value="Genomic_DNA"/>
</dbReference>
<evidence type="ECO:0000313" key="17">
    <source>
        <dbReference type="EMBL" id="ECY5340305.1"/>
    </source>
</evidence>
<accession>A0A0M2J0M9</accession>
<name>A0A0D6I2L2_SALTM</name>
<dbReference type="Proteomes" id="UP000338496">
    <property type="component" value="Unassembled WGS sequence"/>
</dbReference>
<evidence type="ECO:0000256" key="1">
    <source>
        <dbReference type="ARBA" id="ARBA00009437"/>
    </source>
</evidence>
<dbReference type="InterPro" id="IPR000847">
    <property type="entry name" value="LysR_HTH_N"/>
</dbReference>